<keyword evidence="3" id="KW-1003">Cell membrane</keyword>
<keyword evidence="4" id="KW-0997">Cell inner membrane</keyword>
<feature type="transmembrane region" description="Helical" evidence="11">
    <location>
        <begin position="206"/>
        <end position="227"/>
    </location>
</feature>
<protein>
    <recommendedName>
        <fullName evidence="10">Xylose transport system permease protein XylH</fullName>
    </recommendedName>
</protein>
<keyword evidence="5" id="KW-0762">Sugar transport</keyword>
<comment type="function">
    <text evidence="9">Part of the binding-protein-dependent transport system for D-xylose. Probably responsible for the translocation of the substrate across the membrane.</text>
</comment>
<dbReference type="Proteomes" id="UP001060164">
    <property type="component" value="Chromosome"/>
</dbReference>
<evidence type="ECO:0000256" key="7">
    <source>
        <dbReference type="ARBA" id="ARBA00022989"/>
    </source>
</evidence>
<keyword evidence="13" id="KW-1185">Reference proteome</keyword>
<keyword evidence="8 11" id="KW-0472">Membrane</keyword>
<proteinExistence type="predicted"/>
<evidence type="ECO:0000256" key="3">
    <source>
        <dbReference type="ARBA" id="ARBA00022475"/>
    </source>
</evidence>
<dbReference type="InterPro" id="IPR001851">
    <property type="entry name" value="ABC_transp_permease"/>
</dbReference>
<dbReference type="CDD" id="cd06579">
    <property type="entry name" value="TM_PBP1_transp_AraH_like"/>
    <property type="match status" value="1"/>
</dbReference>
<feature type="transmembrane region" description="Helical" evidence="11">
    <location>
        <begin position="259"/>
        <end position="279"/>
    </location>
</feature>
<feature type="transmembrane region" description="Helical" evidence="11">
    <location>
        <begin position="89"/>
        <end position="110"/>
    </location>
</feature>
<feature type="transmembrane region" description="Helical" evidence="11">
    <location>
        <begin position="38"/>
        <end position="57"/>
    </location>
</feature>
<reference evidence="12" key="1">
    <citation type="journal article" date="2022" name="Cell">
        <title>Design, construction, and in vivo augmentation of a complex gut microbiome.</title>
        <authorList>
            <person name="Cheng A.G."/>
            <person name="Ho P.Y."/>
            <person name="Aranda-Diaz A."/>
            <person name="Jain S."/>
            <person name="Yu F.B."/>
            <person name="Meng X."/>
            <person name="Wang M."/>
            <person name="Iakiviak M."/>
            <person name="Nagashima K."/>
            <person name="Zhao A."/>
            <person name="Murugkar P."/>
            <person name="Patil A."/>
            <person name="Atabakhsh K."/>
            <person name="Weakley A."/>
            <person name="Yan J."/>
            <person name="Brumbaugh A.R."/>
            <person name="Higginbottom S."/>
            <person name="Dimas A."/>
            <person name="Shiver A.L."/>
            <person name="Deutschbauer A."/>
            <person name="Neff N."/>
            <person name="Sonnenburg J.L."/>
            <person name="Huang K.C."/>
            <person name="Fischbach M.A."/>
        </authorList>
    </citation>
    <scope>NUCLEOTIDE SEQUENCE</scope>
    <source>
        <strain evidence="12">DSM 19829</strain>
    </source>
</reference>
<evidence type="ECO:0000256" key="8">
    <source>
        <dbReference type="ARBA" id="ARBA00023136"/>
    </source>
</evidence>
<dbReference type="RefSeq" id="WP_049898486.1">
    <property type="nucleotide sequence ID" value="NZ_CABLBR010000047.1"/>
</dbReference>
<keyword evidence="2" id="KW-0813">Transport</keyword>
<dbReference type="PANTHER" id="PTHR32196">
    <property type="entry name" value="ABC TRANSPORTER PERMEASE PROTEIN YPHD-RELATED-RELATED"/>
    <property type="match status" value="1"/>
</dbReference>
<keyword evidence="7 11" id="KW-1133">Transmembrane helix</keyword>
<comment type="subcellular location">
    <subcellularLocation>
        <location evidence="1">Cell membrane</location>
        <topology evidence="1">Multi-pass membrane protein</topology>
    </subcellularLocation>
</comment>
<keyword evidence="6 11" id="KW-0812">Transmembrane</keyword>
<evidence type="ECO:0000256" key="11">
    <source>
        <dbReference type="SAM" id="Phobius"/>
    </source>
</evidence>
<name>A0ABY5VEN0_9FIRM</name>
<evidence type="ECO:0000313" key="13">
    <source>
        <dbReference type="Proteomes" id="UP001060164"/>
    </source>
</evidence>
<evidence type="ECO:0000256" key="2">
    <source>
        <dbReference type="ARBA" id="ARBA00022448"/>
    </source>
</evidence>
<evidence type="ECO:0000256" key="10">
    <source>
        <dbReference type="ARBA" id="ARBA00035686"/>
    </source>
</evidence>
<feature type="transmembrane region" description="Helical" evidence="11">
    <location>
        <begin position="6"/>
        <end position="26"/>
    </location>
</feature>
<evidence type="ECO:0000256" key="6">
    <source>
        <dbReference type="ARBA" id="ARBA00022692"/>
    </source>
</evidence>
<accession>A0ABY5VEN0</accession>
<evidence type="ECO:0000256" key="4">
    <source>
        <dbReference type="ARBA" id="ARBA00022519"/>
    </source>
</evidence>
<evidence type="ECO:0000313" key="12">
    <source>
        <dbReference type="EMBL" id="UWP59005.1"/>
    </source>
</evidence>
<gene>
    <name evidence="12" type="ORF">NQ502_16785</name>
</gene>
<organism evidence="12 13">
    <name type="scientific">Ruminococcus gauvreauii</name>
    <dbReference type="NCBI Taxonomy" id="438033"/>
    <lineage>
        <taxon>Bacteria</taxon>
        <taxon>Bacillati</taxon>
        <taxon>Bacillota</taxon>
        <taxon>Clostridia</taxon>
        <taxon>Eubacteriales</taxon>
        <taxon>Oscillospiraceae</taxon>
        <taxon>Ruminococcus</taxon>
    </lineage>
</organism>
<feature type="transmembrane region" description="Helical" evidence="11">
    <location>
        <begin position="153"/>
        <end position="174"/>
    </location>
</feature>
<evidence type="ECO:0000256" key="9">
    <source>
        <dbReference type="ARBA" id="ARBA00035611"/>
    </source>
</evidence>
<feature type="transmembrane region" description="Helical" evidence="11">
    <location>
        <begin position="63"/>
        <end position="82"/>
    </location>
</feature>
<dbReference type="PANTHER" id="PTHR32196:SF32">
    <property type="entry name" value="XYLOSE TRANSPORT SYSTEM PERMEASE PROTEIN XYLH"/>
    <property type="match status" value="1"/>
</dbReference>
<evidence type="ECO:0000256" key="1">
    <source>
        <dbReference type="ARBA" id="ARBA00004651"/>
    </source>
</evidence>
<evidence type="ECO:0000256" key="5">
    <source>
        <dbReference type="ARBA" id="ARBA00022597"/>
    </source>
</evidence>
<dbReference type="Pfam" id="PF02653">
    <property type="entry name" value="BPD_transp_2"/>
    <property type="match status" value="1"/>
</dbReference>
<dbReference type="EMBL" id="CP102290">
    <property type="protein sequence ID" value="UWP59005.1"/>
    <property type="molecule type" value="Genomic_DNA"/>
</dbReference>
<sequence>MKKVSVGKHVVVLILAAFWIIMFALNGNFRMGDNLASILREASSTGIAALGMTFIIIMGDFDLSIGSMLAFLGIVMAGAMNSAGMVPSLILVCIAGVICGLLNGVIVSYFNVPAFITTLGTYYSFRALAYILNDANTIMCTEPAFLQIGNGSIGIIPIPFIMLLVLAVIGAVILNRTVYGRNVRALGNSMKACSISGINTKRVKTLAFMLMGFCTAAATMIVTARQACASPDVATNFHFDAITVVVLGGTKLTGGEGSIFNTVIAAILYASVANCLNLYHVDAKWQRICMGIILLLAFSFDFIQRTVGRLRENSQKKAAQSA</sequence>